<dbReference type="InterPro" id="IPR007492">
    <property type="entry name" value="LytTR_DNA-bd_dom"/>
</dbReference>
<dbReference type="InterPro" id="IPR046947">
    <property type="entry name" value="LytR-like"/>
</dbReference>
<evidence type="ECO:0000256" key="2">
    <source>
        <dbReference type="ARBA" id="ARBA00024867"/>
    </source>
</evidence>
<proteinExistence type="predicted"/>
<dbReference type="Gene3D" id="3.40.50.2300">
    <property type="match status" value="1"/>
</dbReference>
<protein>
    <recommendedName>
        <fullName evidence="1">Stage 0 sporulation protein A homolog</fullName>
    </recommendedName>
</protein>
<dbReference type="SMART" id="SM00850">
    <property type="entry name" value="LytTR"/>
    <property type="match status" value="1"/>
</dbReference>
<evidence type="ECO:0000259" key="4">
    <source>
        <dbReference type="PROSITE" id="PS50110"/>
    </source>
</evidence>
<dbReference type="PROSITE" id="PS50110">
    <property type="entry name" value="RESPONSE_REGULATORY"/>
    <property type="match status" value="1"/>
</dbReference>
<comment type="caution">
    <text evidence="6">The sequence shown here is derived from an EMBL/GenBank/DDBJ whole genome shotgun (WGS) entry which is preliminary data.</text>
</comment>
<dbReference type="RefSeq" id="WP_154780763.1">
    <property type="nucleotide sequence ID" value="NZ_WMBC01000012.1"/>
</dbReference>
<dbReference type="PANTHER" id="PTHR37299">
    <property type="entry name" value="TRANSCRIPTIONAL REGULATOR-RELATED"/>
    <property type="match status" value="1"/>
</dbReference>
<dbReference type="GO" id="GO:0000156">
    <property type="term" value="F:phosphorelay response regulator activity"/>
    <property type="evidence" value="ECO:0007669"/>
    <property type="project" value="InterPro"/>
</dbReference>
<keyword evidence="3" id="KW-0597">Phosphoprotein</keyword>
<dbReference type="InterPro" id="IPR011006">
    <property type="entry name" value="CheY-like_superfamily"/>
</dbReference>
<evidence type="ECO:0000313" key="7">
    <source>
        <dbReference type="Proteomes" id="UP000437824"/>
    </source>
</evidence>
<dbReference type="InterPro" id="IPR001789">
    <property type="entry name" value="Sig_transdc_resp-reg_receiver"/>
</dbReference>
<evidence type="ECO:0000256" key="1">
    <source>
        <dbReference type="ARBA" id="ARBA00018672"/>
    </source>
</evidence>
<evidence type="ECO:0000259" key="5">
    <source>
        <dbReference type="PROSITE" id="PS50930"/>
    </source>
</evidence>
<dbReference type="AlphaFoldDB" id="A0A844GJB1"/>
<dbReference type="PANTHER" id="PTHR37299:SF1">
    <property type="entry name" value="STAGE 0 SPORULATION PROTEIN A HOMOLOG"/>
    <property type="match status" value="1"/>
</dbReference>
<dbReference type="EMBL" id="WMBC01000012">
    <property type="protein sequence ID" value="MTD62223.1"/>
    <property type="molecule type" value="Genomic_DNA"/>
</dbReference>
<dbReference type="Pfam" id="PF04397">
    <property type="entry name" value="LytTR"/>
    <property type="match status" value="1"/>
</dbReference>
<sequence>MLKIAICEDNEIFVEIIKNNLKTMLNVPYKLDSFLSGREFLKALSENVCQYNLVFLDIELEDKSISGIDLGQMINSRNPQTQLIFISQYLEYASDVYSTKHTYFINKNRLNDYLADALHAALKNLDTGRKQYLTFKVKQTQLRIPADNILYLERNLRETFIYTGNKTYTTRDKLSELQQQLPSFFVCCHRSFLVNLHAVTSLHHAEIILNNGKGIPVSRAHYDDTKKAFSLLMLR</sequence>
<dbReference type="PROSITE" id="PS50930">
    <property type="entry name" value="HTH_LYTTR"/>
    <property type="match status" value="1"/>
</dbReference>
<dbReference type="SUPFAM" id="SSF52172">
    <property type="entry name" value="CheY-like"/>
    <property type="match status" value="1"/>
</dbReference>
<feature type="modified residue" description="4-aspartylphosphate" evidence="3">
    <location>
        <position position="57"/>
    </location>
</feature>
<dbReference type="GO" id="GO:0003677">
    <property type="term" value="F:DNA binding"/>
    <property type="evidence" value="ECO:0007669"/>
    <property type="project" value="InterPro"/>
</dbReference>
<comment type="function">
    <text evidence="2">May play the central regulatory role in sporulation. It may be an element of the effector pathway responsible for the activation of sporulation genes in response to nutritional stress. Spo0A may act in concert with spo0H (a sigma factor) to control the expression of some genes that are critical to the sporulation process.</text>
</comment>
<dbReference type="Proteomes" id="UP000437824">
    <property type="component" value="Unassembled WGS sequence"/>
</dbReference>
<feature type="domain" description="HTH LytTR-type" evidence="5">
    <location>
        <begin position="133"/>
        <end position="231"/>
    </location>
</feature>
<accession>A0A844GJB1</accession>
<dbReference type="Gene3D" id="2.40.50.1020">
    <property type="entry name" value="LytTr DNA-binding domain"/>
    <property type="match status" value="1"/>
</dbReference>
<name>A0A844GJB1_9FIRM</name>
<organism evidence="6 7">
    <name type="scientific">Blautia luti DSM 14534 = JCM 17040</name>
    <dbReference type="NCBI Taxonomy" id="649762"/>
    <lineage>
        <taxon>Bacteria</taxon>
        <taxon>Bacillati</taxon>
        <taxon>Bacillota</taxon>
        <taxon>Clostridia</taxon>
        <taxon>Lachnospirales</taxon>
        <taxon>Lachnospiraceae</taxon>
        <taxon>Blautia</taxon>
    </lineage>
</organism>
<reference evidence="6 7" key="1">
    <citation type="submission" date="2019-11" db="EMBL/GenBank/DDBJ databases">
        <title>Draft genome sequence of Blautia luti DSM 14534T, isolated from human stool.</title>
        <authorList>
            <person name="Ortiz R."/>
            <person name="Melis-Arcos F."/>
            <person name="Covarrubias P."/>
            <person name="Cardenas J.P."/>
            <person name="Perez-Donoso J."/>
            <person name="Almonacid D."/>
        </authorList>
    </citation>
    <scope>NUCLEOTIDE SEQUENCE [LARGE SCALE GENOMIC DNA]</scope>
    <source>
        <strain evidence="6 7">DSM 14534</strain>
    </source>
</reference>
<dbReference type="Pfam" id="PF00072">
    <property type="entry name" value="Response_reg"/>
    <property type="match status" value="1"/>
</dbReference>
<feature type="domain" description="Response regulatory" evidence="4">
    <location>
        <begin position="3"/>
        <end position="122"/>
    </location>
</feature>
<evidence type="ECO:0000256" key="3">
    <source>
        <dbReference type="PROSITE-ProRule" id="PRU00169"/>
    </source>
</evidence>
<gene>
    <name evidence="6" type="ORF">GKZ57_13480</name>
</gene>
<evidence type="ECO:0000313" key="6">
    <source>
        <dbReference type="EMBL" id="MTD62223.1"/>
    </source>
</evidence>